<reference evidence="1" key="2">
    <citation type="submission" date="2015-03" db="EMBL/GenBank/DDBJ databases">
        <authorList>
            <person name="Chow C.-E.T."/>
            <person name="Winget D.M."/>
            <person name="White R.A.III."/>
            <person name="Hallam S.J."/>
            <person name="Suttle C.A."/>
        </authorList>
    </citation>
    <scope>NUCLEOTIDE SEQUENCE</scope>
    <source>
        <strain evidence="1">Anoxic3_1</strain>
    </source>
</reference>
<sequence>MLSLPSFQRSSTATRSAGVISPLTLSPFRPLARSALSRWSRIGGWDPMAPSCLTALAYIAAATSGP</sequence>
<dbReference type="EMBL" id="KR029577">
    <property type="protein sequence ID" value="AKH45959.1"/>
    <property type="molecule type" value="Genomic_DNA"/>
</dbReference>
<organism evidence="1">
    <name type="scientific">uncultured marine virus</name>
    <dbReference type="NCBI Taxonomy" id="186617"/>
    <lineage>
        <taxon>Viruses</taxon>
        <taxon>environmental samples</taxon>
    </lineage>
</organism>
<protein>
    <submittedName>
        <fullName evidence="1">Uncharacterized protein</fullName>
    </submittedName>
</protein>
<name>A0A0F7L0C8_9VIRU</name>
<evidence type="ECO:0000313" key="1">
    <source>
        <dbReference type="EMBL" id="AKH45959.1"/>
    </source>
</evidence>
<reference evidence="1" key="1">
    <citation type="journal article" date="2015" name="Front. Microbiol.">
        <title>Combining genomic sequencing methods to explore viral diversity and reveal potential virus-host interactions.</title>
        <authorList>
            <person name="Chow C.E."/>
            <person name="Winget D.M."/>
            <person name="White R.A.III."/>
            <person name="Hallam S.J."/>
            <person name="Suttle C.A."/>
        </authorList>
    </citation>
    <scope>NUCLEOTIDE SEQUENCE</scope>
    <source>
        <strain evidence="1">Anoxic3_1</strain>
    </source>
</reference>
<proteinExistence type="predicted"/>
<accession>A0A0F7L0C8</accession>